<reference evidence="2 3" key="1">
    <citation type="submission" date="2019-08" db="EMBL/GenBank/DDBJ databases">
        <title>In-depth cultivation of the pig gut microbiome towards novel bacterial diversity and tailored functional studies.</title>
        <authorList>
            <person name="Wylensek D."/>
            <person name="Hitch T.C.A."/>
            <person name="Clavel T."/>
        </authorList>
    </citation>
    <scope>NUCLEOTIDE SEQUENCE [LARGE SCALE GENOMIC DNA]</scope>
    <source>
        <strain evidence="2 3">WCA-383-APC-5B</strain>
    </source>
</reference>
<evidence type="ECO:0000313" key="3">
    <source>
        <dbReference type="Proteomes" id="UP000460287"/>
    </source>
</evidence>
<keyword evidence="1" id="KW-1133">Transmembrane helix</keyword>
<sequence length="31" mass="3242">MVNATSILLASIMLIVAGVAIINDKKKKASK</sequence>
<proteinExistence type="predicted"/>
<protein>
    <submittedName>
        <fullName evidence="2">Uncharacterized protein</fullName>
    </submittedName>
</protein>
<dbReference type="EMBL" id="VULX01000024">
    <property type="protein sequence ID" value="MSR92175.1"/>
    <property type="molecule type" value="Genomic_DNA"/>
</dbReference>
<organism evidence="2 3">
    <name type="scientific">Inconstantimicrobium porci</name>
    <dbReference type="NCBI Taxonomy" id="2652291"/>
    <lineage>
        <taxon>Bacteria</taxon>
        <taxon>Bacillati</taxon>
        <taxon>Bacillota</taxon>
        <taxon>Clostridia</taxon>
        <taxon>Eubacteriales</taxon>
        <taxon>Clostridiaceae</taxon>
        <taxon>Inconstantimicrobium</taxon>
    </lineage>
</organism>
<dbReference type="AlphaFoldDB" id="A0A7X2T2E9"/>
<keyword evidence="1" id="KW-0812">Transmembrane</keyword>
<evidence type="ECO:0000256" key="1">
    <source>
        <dbReference type="SAM" id="Phobius"/>
    </source>
</evidence>
<dbReference type="Proteomes" id="UP000460287">
    <property type="component" value="Unassembled WGS sequence"/>
</dbReference>
<keyword evidence="1" id="KW-0472">Membrane</keyword>
<comment type="caution">
    <text evidence="2">The sequence shown here is derived from an EMBL/GenBank/DDBJ whole genome shotgun (WGS) entry which is preliminary data.</text>
</comment>
<evidence type="ECO:0000313" key="2">
    <source>
        <dbReference type="EMBL" id="MSR92175.1"/>
    </source>
</evidence>
<keyword evidence="3" id="KW-1185">Reference proteome</keyword>
<gene>
    <name evidence="2" type="ORF">FYJ33_12410</name>
</gene>
<feature type="transmembrane region" description="Helical" evidence="1">
    <location>
        <begin position="6"/>
        <end position="23"/>
    </location>
</feature>
<accession>A0A7X2T2E9</accession>
<name>A0A7X2T2E9_9CLOT</name>